<evidence type="ECO:0000256" key="2">
    <source>
        <dbReference type="SAM" id="Phobius"/>
    </source>
</evidence>
<feature type="transmembrane region" description="Helical" evidence="2">
    <location>
        <begin position="273"/>
        <end position="291"/>
    </location>
</feature>
<keyword evidence="2" id="KW-1133">Transmembrane helix</keyword>
<keyword evidence="2" id="KW-0472">Membrane</keyword>
<feature type="compositionally biased region" description="Basic and acidic residues" evidence="1">
    <location>
        <begin position="767"/>
        <end position="779"/>
    </location>
</feature>
<dbReference type="AlphaFoldDB" id="A0A1F8EFM6"/>
<dbReference type="EMBL" id="MGJD01000039">
    <property type="protein sequence ID" value="OGM99641.1"/>
    <property type="molecule type" value="Genomic_DNA"/>
</dbReference>
<feature type="transmembrane region" description="Helical" evidence="2">
    <location>
        <begin position="224"/>
        <end position="245"/>
    </location>
</feature>
<name>A0A1F8EFM6_9BACT</name>
<evidence type="ECO:0000313" key="4">
    <source>
        <dbReference type="Proteomes" id="UP000177117"/>
    </source>
</evidence>
<organism evidence="3 4">
    <name type="scientific">Candidatus Yanofskybacteria bacterium RIFCSPHIGHO2_01_FULL_41_53</name>
    <dbReference type="NCBI Taxonomy" id="1802663"/>
    <lineage>
        <taxon>Bacteria</taxon>
        <taxon>Candidatus Yanofskyibacteriota</taxon>
    </lineage>
</organism>
<sequence length="857" mass="96828">MADLAVDAFAFGTVGWMLSLARGILTFFISLLGSGINWVLSVPITDSQVVKSVWELVRNFTNMFFIIALIVMAFGTIFNIRGYDLRSLILRFLIAALLINFSLVIGGVIIDWTQSLSNVFLTAIGDVGNRLGQIFVFGNRFAPPINTSGALQANTVDLNTWQQTIAVFGDIVMLGIVFFAMAVLFVMVLIRVPILWALLIFSPIAWLTNILPKTQHIHRLWWKYFIAWNIFLPMYLFFIYIGLYIGDPAKRTQLLGTAQGSQQILGSIRIEDIFFYILISMVLIYGAKLSLSGSMAGSDFGIASSTWAKGKAAARFTGIGLARRTPGVRELEPMYQGAKNWFDQFQRKSKEKVEERADAWSKRFGVEGTDVKRFMKNVEEALKKMRDNGDVNKKTKLEDIMINPNSSPAQIVAAGKLLKEFHVDELNKDQVAKMSGAYSRAGIAEQSKYLASVNYDKQSAEDLTAMLSDGYINNVDPAFRDKFKSRVTDALIKKRKYGDMDSYMKLLNNYGNNEDDVVDALGKTDKDFLDEMSRDEAFTLFNGLKKKDGTDMQRAKKLIAEKMLKKGYFAKEGKIGADGKLERAGLENIMKLAKNGGIYDSDLEISRALKVAEEKRLISALEIRRQLHLLDKDEEGNEKSYDRVLKDRVQKLNAEGLLKVRVDEISKDSGITLTEDGGNFMNEVRSVLTKNPGRIKAITNHNNYTGEYQNLYEKIFEKIREETKERIREKNRERIRAQNKKGSESSTEVSTLPQPPQHLGGPTIMGRPEEKPTPIKKEGGSQSQIILPPEAQFKLEQEHEQARNPEEERIKSQIAKQGYMGFIIKESADAFRDKHLDWIESRVGSEWQFRPPNKKSS</sequence>
<feature type="transmembrane region" description="Helical" evidence="2">
    <location>
        <begin position="60"/>
        <end position="80"/>
    </location>
</feature>
<feature type="transmembrane region" description="Helical" evidence="2">
    <location>
        <begin position="194"/>
        <end position="212"/>
    </location>
</feature>
<gene>
    <name evidence="3" type="ORF">A2650_02660</name>
</gene>
<comment type="caution">
    <text evidence="3">The sequence shown here is derived from an EMBL/GenBank/DDBJ whole genome shotgun (WGS) entry which is preliminary data.</text>
</comment>
<feature type="compositionally biased region" description="Basic and acidic residues" evidence="1">
    <location>
        <begin position="793"/>
        <end position="811"/>
    </location>
</feature>
<keyword evidence="2" id="KW-0812">Transmembrane</keyword>
<feature type="transmembrane region" description="Helical" evidence="2">
    <location>
        <begin position="92"/>
        <end position="110"/>
    </location>
</feature>
<accession>A0A1F8EFM6</accession>
<feature type="transmembrane region" description="Helical" evidence="2">
    <location>
        <begin position="165"/>
        <end position="187"/>
    </location>
</feature>
<feature type="transmembrane region" description="Helical" evidence="2">
    <location>
        <begin position="20"/>
        <end position="40"/>
    </location>
</feature>
<dbReference type="Proteomes" id="UP000177117">
    <property type="component" value="Unassembled WGS sequence"/>
</dbReference>
<evidence type="ECO:0000313" key="3">
    <source>
        <dbReference type="EMBL" id="OGM99641.1"/>
    </source>
</evidence>
<evidence type="ECO:0000256" key="1">
    <source>
        <dbReference type="SAM" id="MobiDB-lite"/>
    </source>
</evidence>
<reference evidence="3 4" key="1">
    <citation type="journal article" date="2016" name="Nat. Commun.">
        <title>Thousands of microbial genomes shed light on interconnected biogeochemical processes in an aquifer system.</title>
        <authorList>
            <person name="Anantharaman K."/>
            <person name="Brown C.T."/>
            <person name="Hug L.A."/>
            <person name="Sharon I."/>
            <person name="Castelle C.J."/>
            <person name="Probst A.J."/>
            <person name="Thomas B.C."/>
            <person name="Singh A."/>
            <person name="Wilkins M.J."/>
            <person name="Karaoz U."/>
            <person name="Brodie E.L."/>
            <person name="Williams K.H."/>
            <person name="Hubbard S.S."/>
            <person name="Banfield J.F."/>
        </authorList>
    </citation>
    <scope>NUCLEOTIDE SEQUENCE [LARGE SCALE GENOMIC DNA]</scope>
</reference>
<proteinExistence type="predicted"/>
<feature type="region of interest" description="Disordered" evidence="1">
    <location>
        <begin position="730"/>
        <end position="813"/>
    </location>
</feature>
<protein>
    <submittedName>
        <fullName evidence="3">Uncharacterized protein</fullName>
    </submittedName>
</protein>